<dbReference type="PANTHER" id="PTHR42718:SF9">
    <property type="entry name" value="MAJOR FACILITATOR SUPERFAMILY MULTIDRUG TRANSPORTER MFSC"/>
    <property type="match status" value="1"/>
</dbReference>
<feature type="transmembrane region" description="Helical" evidence="8">
    <location>
        <begin position="111"/>
        <end position="129"/>
    </location>
</feature>
<protein>
    <submittedName>
        <fullName evidence="10">MFS transporter</fullName>
    </submittedName>
</protein>
<feature type="transmembrane region" description="Helical" evidence="8">
    <location>
        <begin position="50"/>
        <end position="70"/>
    </location>
</feature>
<dbReference type="OrthoDB" id="9816041at2"/>
<dbReference type="Pfam" id="PF07690">
    <property type="entry name" value="MFS_1"/>
    <property type="match status" value="1"/>
</dbReference>
<evidence type="ECO:0000256" key="5">
    <source>
        <dbReference type="ARBA" id="ARBA00022692"/>
    </source>
</evidence>
<dbReference type="SUPFAM" id="SSF103473">
    <property type="entry name" value="MFS general substrate transporter"/>
    <property type="match status" value="1"/>
</dbReference>
<dbReference type="PRINTS" id="PR01036">
    <property type="entry name" value="TCRTETB"/>
</dbReference>
<keyword evidence="7 8" id="KW-0472">Membrane</keyword>
<comment type="subcellular location">
    <subcellularLocation>
        <location evidence="1">Cell membrane</location>
        <topology evidence="1">Multi-pass membrane protein</topology>
    </subcellularLocation>
</comment>
<feature type="transmembrane region" description="Helical" evidence="8">
    <location>
        <begin position="82"/>
        <end position="105"/>
    </location>
</feature>
<feature type="domain" description="Major facilitator superfamily (MFS) profile" evidence="9">
    <location>
        <begin position="16"/>
        <end position="460"/>
    </location>
</feature>
<dbReference type="Proteomes" id="UP000245080">
    <property type="component" value="Unassembled WGS sequence"/>
</dbReference>
<evidence type="ECO:0000256" key="4">
    <source>
        <dbReference type="ARBA" id="ARBA00022475"/>
    </source>
</evidence>
<accession>A0A2V1N293</accession>
<dbReference type="NCBIfam" id="TIGR00711">
    <property type="entry name" value="efflux_EmrB"/>
    <property type="match status" value="1"/>
</dbReference>
<proteinExistence type="inferred from homology"/>
<feature type="transmembrane region" description="Helical" evidence="8">
    <location>
        <begin position="12"/>
        <end position="30"/>
    </location>
</feature>
<feature type="transmembrane region" description="Helical" evidence="8">
    <location>
        <begin position="335"/>
        <end position="356"/>
    </location>
</feature>
<evidence type="ECO:0000313" key="10">
    <source>
        <dbReference type="EMBL" id="PWG00320.1"/>
    </source>
</evidence>
<dbReference type="Gene3D" id="1.20.1250.20">
    <property type="entry name" value="MFS general substrate transporter like domains"/>
    <property type="match status" value="2"/>
</dbReference>
<feature type="transmembrane region" description="Helical" evidence="8">
    <location>
        <begin position="270"/>
        <end position="289"/>
    </location>
</feature>
<feature type="transmembrane region" description="Helical" evidence="8">
    <location>
        <begin position="141"/>
        <end position="165"/>
    </location>
</feature>
<gene>
    <name evidence="10" type="ORF">DCM90_05155</name>
</gene>
<feature type="transmembrane region" description="Helical" evidence="8">
    <location>
        <begin position="405"/>
        <end position="430"/>
    </location>
</feature>
<feature type="transmembrane region" description="Helical" evidence="8">
    <location>
        <begin position="362"/>
        <end position="384"/>
    </location>
</feature>
<dbReference type="PROSITE" id="PS50850">
    <property type="entry name" value="MFS"/>
    <property type="match status" value="1"/>
</dbReference>
<keyword evidence="4" id="KW-1003">Cell membrane</keyword>
<feature type="transmembrane region" description="Helical" evidence="8">
    <location>
        <begin position="232"/>
        <end position="249"/>
    </location>
</feature>
<reference evidence="10 11" key="1">
    <citation type="journal article" date="2018" name="Int. J. Syst. Evol. Microbiol.">
        <title>Lactobacillus bambusae sp. nov., isolated from a traditional fermented Ma-bamboo shoots of Taiwan.</title>
        <authorList>
            <person name="Wang L.-T."/>
        </authorList>
    </citation>
    <scope>NUCLEOTIDE SEQUENCE [LARGE SCALE GENOMIC DNA]</scope>
    <source>
        <strain evidence="10 11">BS-W1</strain>
    </source>
</reference>
<dbReference type="InterPro" id="IPR020846">
    <property type="entry name" value="MFS_dom"/>
</dbReference>
<keyword evidence="5 8" id="KW-0812">Transmembrane</keyword>
<dbReference type="GO" id="GO:0022857">
    <property type="term" value="F:transmembrane transporter activity"/>
    <property type="evidence" value="ECO:0007669"/>
    <property type="project" value="InterPro"/>
</dbReference>
<dbReference type="AlphaFoldDB" id="A0A2V1N293"/>
<feature type="transmembrane region" description="Helical" evidence="8">
    <location>
        <begin position="436"/>
        <end position="456"/>
    </location>
</feature>
<evidence type="ECO:0000256" key="2">
    <source>
        <dbReference type="ARBA" id="ARBA00008537"/>
    </source>
</evidence>
<keyword evidence="6 8" id="KW-1133">Transmembrane helix</keyword>
<feature type="transmembrane region" description="Helical" evidence="8">
    <location>
        <begin position="301"/>
        <end position="323"/>
    </location>
</feature>
<keyword evidence="11" id="KW-1185">Reference proteome</keyword>
<organism evidence="10 11">
    <name type="scientific">Levilactobacillus bambusae</name>
    <dbReference type="NCBI Taxonomy" id="2024736"/>
    <lineage>
        <taxon>Bacteria</taxon>
        <taxon>Bacillati</taxon>
        <taxon>Bacillota</taxon>
        <taxon>Bacilli</taxon>
        <taxon>Lactobacillales</taxon>
        <taxon>Lactobacillaceae</taxon>
        <taxon>Levilactobacillus</taxon>
    </lineage>
</organism>
<evidence type="ECO:0000256" key="6">
    <source>
        <dbReference type="ARBA" id="ARBA00022989"/>
    </source>
</evidence>
<feature type="transmembrane region" description="Helical" evidence="8">
    <location>
        <begin position="171"/>
        <end position="190"/>
    </location>
</feature>
<keyword evidence="3" id="KW-0813">Transport</keyword>
<evidence type="ECO:0000259" key="9">
    <source>
        <dbReference type="PROSITE" id="PS50850"/>
    </source>
</evidence>
<evidence type="ECO:0000256" key="8">
    <source>
        <dbReference type="SAM" id="Phobius"/>
    </source>
</evidence>
<evidence type="ECO:0000313" key="11">
    <source>
        <dbReference type="Proteomes" id="UP000245080"/>
    </source>
</evidence>
<dbReference type="GO" id="GO:0005886">
    <property type="term" value="C:plasma membrane"/>
    <property type="evidence" value="ECO:0007669"/>
    <property type="project" value="UniProtKB-SubCell"/>
</dbReference>
<evidence type="ECO:0000256" key="7">
    <source>
        <dbReference type="ARBA" id="ARBA00023136"/>
    </source>
</evidence>
<evidence type="ECO:0000256" key="1">
    <source>
        <dbReference type="ARBA" id="ARBA00004651"/>
    </source>
</evidence>
<dbReference type="InterPro" id="IPR011701">
    <property type="entry name" value="MFS"/>
</dbReference>
<name>A0A2V1N293_9LACO</name>
<evidence type="ECO:0000256" key="3">
    <source>
        <dbReference type="ARBA" id="ARBA00022448"/>
    </source>
</evidence>
<dbReference type="EMBL" id="QCXQ01000002">
    <property type="protein sequence ID" value="PWG00320.1"/>
    <property type="molecule type" value="Genomic_DNA"/>
</dbReference>
<comment type="caution">
    <text evidence="10">The sequence shown here is derived from an EMBL/GenBank/DDBJ whole genome shotgun (WGS) entry which is preliminary data.</text>
</comment>
<dbReference type="RefSeq" id="WP_109250267.1">
    <property type="nucleotide sequence ID" value="NZ_QCXQ01000002.1"/>
</dbReference>
<comment type="similarity">
    <text evidence="2">Belongs to the major facilitator superfamily. EmrB family.</text>
</comment>
<sequence>MTHQPSDSISRRGMLAIIAAAIMAFVGVLIETSMNVTFPTLTQQFHVSLATVQWVTTGYLLMVSLVIVCSSYIKSRFNERHIFMAGVLFSIVGDLLCALAPSFSVLLLGRLVQAVGTGIVLPLLLNIILERAPMAKRGLFMGLGGLIVSLAPALGPTFGGIVVYFLSWRDIFWIVLPIMILGFFLGFSIDQLAPLSKPKFDWLRLILLAVVFTSLTLGFNTVSTYGWLNGRFGLSLLVMVAALWAFIAVSKKSTRMLVNIQIFKNPVFTLSLLAYVFIQFTNIGMNFILPNYAQIVDHATSLIAGLILLPGSLISGLLSPLWGRLYDNLGAKRPITTGNAIFFLAIVLFACFSLNMSPLMIMGMYFLFAIGMTISFSNTMTYALTIVGPQSEADANAIFNTLQQFGGSIGTAVASSFLASGTGATAGAVMKSGTQHAFTFVGILIFVNFIFYHYAFKLGAAKQPVKSH</sequence>
<dbReference type="InterPro" id="IPR004638">
    <property type="entry name" value="EmrB-like"/>
</dbReference>
<feature type="transmembrane region" description="Helical" evidence="8">
    <location>
        <begin position="202"/>
        <end position="220"/>
    </location>
</feature>
<dbReference type="InterPro" id="IPR036259">
    <property type="entry name" value="MFS_trans_sf"/>
</dbReference>
<dbReference type="PANTHER" id="PTHR42718">
    <property type="entry name" value="MAJOR FACILITATOR SUPERFAMILY MULTIDRUG TRANSPORTER MFSC"/>
    <property type="match status" value="1"/>
</dbReference>